<feature type="domain" description="WWE" evidence="6">
    <location>
        <begin position="91"/>
        <end position="166"/>
    </location>
</feature>
<gene>
    <name evidence="9" type="ORF">ILEXP_LOCUS43627</name>
</gene>
<accession>A0ABC8U204</accession>
<keyword evidence="10" id="KW-1185">Reference proteome</keyword>
<dbReference type="GO" id="GO:0005634">
    <property type="term" value="C:nucleus"/>
    <property type="evidence" value="ECO:0007669"/>
    <property type="project" value="UniProtKB-SubCell"/>
</dbReference>
<dbReference type="PANTHER" id="PTHR32263">
    <property type="entry name" value="INACTIVE POLY [ADP-RIBOSE] POLYMERASE SRO4-RELATED"/>
    <property type="match status" value="1"/>
</dbReference>
<evidence type="ECO:0000259" key="7">
    <source>
        <dbReference type="PROSITE" id="PS51059"/>
    </source>
</evidence>
<dbReference type="InterPro" id="IPR004170">
    <property type="entry name" value="WWE_dom"/>
</dbReference>
<evidence type="ECO:0008006" key="11">
    <source>
        <dbReference type="Google" id="ProtNLM"/>
    </source>
</evidence>
<dbReference type="SUPFAM" id="SSF56399">
    <property type="entry name" value="ADP-ribosylation"/>
    <property type="match status" value="1"/>
</dbReference>
<dbReference type="InterPro" id="IPR012317">
    <property type="entry name" value="Poly(ADP-ribose)pol_cat_dom"/>
</dbReference>
<feature type="compositionally biased region" description="Low complexity" evidence="5">
    <location>
        <begin position="21"/>
        <end position="33"/>
    </location>
</feature>
<evidence type="ECO:0000256" key="2">
    <source>
        <dbReference type="ARBA" id="ARBA00022473"/>
    </source>
</evidence>
<dbReference type="AlphaFoldDB" id="A0ABC8U204"/>
<evidence type="ECO:0000256" key="3">
    <source>
        <dbReference type="ARBA" id="ARBA00023016"/>
    </source>
</evidence>
<dbReference type="InterPro" id="IPR037197">
    <property type="entry name" value="WWE_dom_sf"/>
</dbReference>
<dbReference type="PROSITE" id="PS51879">
    <property type="entry name" value="RST"/>
    <property type="match status" value="1"/>
</dbReference>
<evidence type="ECO:0000313" key="10">
    <source>
        <dbReference type="Proteomes" id="UP001642360"/>
    </source>
</evidence>
<dbReference type="Pfam" id="PF00644">
    <property type="entry name" value="PARP"/>
    <property type="match status" value="1"/>
</dbReference>
<feature type="domain" description="PARP catalytic" evidence="7">
    <location>
        <begin position="277"/>
        <end position="496"/>
    </location>
</feature>
<name>A0ABC8U204_9AQUA</name>
<evidence type="ECO:0000256" key="4">
    <source>
        <dbReference type="ARBA" id="ARBA00023242"/>
    </source>
</evidence>
<proteinExistence type="predicted"/>
<keyword evidence="3" id="KW-0346">Stress response</keyword>
<evidence type="ECO:0000313" key="9">
    <source>
        <dbReference type="EMBL" id="CAK9173894.1"/>
    </source>
</evidence>
<keyword evidence="4" id="KW-0539">Nucleus</keyword>
<dbReference type="PROSITE" id="PS51059">
    <property type="entry name" value="PARP_CATALYTIC"/>
    <property type="match status" value="1"/>
</dbReference>
<comment type="caution">
    <text evidence="9">The sequence shown here is derived from an EMBL/GenBank/DDBJ whole genome shotgun (WGS) entry which is preliminary data.</text>
</comment>
<sequence>MERRQKHSNPEVPFRLALRASQSSSEDSKPLSSKTMMMKNQKHQSGTIVDRISVRVPSKLFLSSSSSPATCSSANPSKHCCHHSQTEMLLQNYSNFKRSGLPVRFLYCLDGSWIDFPEEVFGSLRSGFLVGQPVVEVTIDGNKFLFDFYRMVQIDFESGSQISIAWIDANNRCFFPNVLVGGGGCGGEFEDFSRNTSTDIVSLPENPKSEIANVRENLGSENVKVEMELVIAGIRNSNSDSIKRKRKSVEFESEVVKQVNTEGSSSNYEGLRTKRRQLVVVDSESPRWPKAKLLKEGEKANSIVKTLFLNWLGIVEPGATITAIHQCLRTSPLDRARSQVFQKQMEIVKAARGDSNMVFAWHGTSAKGLESILTHGFSIPSKISGSEAHGVGVYLSPVRSPHTSTILSEVDDNGEKHVILCRVILGKCEKVPAGSRQLYPSGVDFDTGVDDLNNPKWYVVWCANMNTHILPECVVSYKSSLSVPGQFNGSSSMKWVPRALPLVGKLFSKLESSLPPAKIRELRTLCNIFKEKKLRKEIFMKGLRSVVGDEMLRSTIHEIRGCE</sequence>
<keyword evidence="2" id="KW-0217">Developmental protein</keyword>
<reference evidence="9 10" key="1">
    <citation type="submission" date="2024-02" db="EMBL/GenBank/DDBJ databases">
        <authorList>
            <person name="Vignale AGUSTIN F."/>
            <person name="Sosa J E."/>
            <person name="Modenutti C."/>
        </authorList>
    </citation>
    <scope>NUCLEOTIDE SEQUENCE [LARGE SCALE GENOMIC DNA]</scope>
</reference>
<comment type="subcellular location">
    <subcellularLocation>
        <location evidence="1">Nucleus</location>
    </subcellularLocation>
</comment>
<dbReference type="PANTHER" id="PTHR32263:SF19">
    <property type="entry name" value="OS03G0230300 PROTEIN"/>
    <property type="match status" value="1"/>
</dbReference>
<dbReference type="Gene3D" id="3.90.228.10">
    <property type="match status" value="1"/>
</dbReference>
<feature type="region of interest" description="Disordered" evidence="5">
    <location>
        <begin position="1"/>
        <end position="44"/>
    </location>
</feature>
<evidence type="ECO:0000259" key="8">
    <source>
        <dbReference type="PROSITE" id="PS51879"/>
    </source>
</evidence>
<dbReference type="SUPFAM" id="SSF117839">
    <property type="entry name" value="WWE domain"/>
    <property type="match status" value="1"/>
</dbReference>
<dbReference type="InterPro" id="IPR022003">
    <property type="entry name" value="RST"/>
</dbReference>
<protein>
    <recommendedName>
        <fullName evidence="11">Poly [ADP-ribose] polymerase</fullName>
    </recommendedName>
</protein>
<dbReference type="PROSITE" id="PS50918">
    <property type="entry name" value="WWE"/>
    <property type="match status" value="1"/>
</dbReference>
<evidence type="ECO:0000256" key="1">
    <source>
        <dbReference type="ARBA" id="ARBA00004123"/>
    </source>
</evidence>
<dbReference type="Pfam" id="PF23467">
    <property type="entry name" value="WWE_5"/>
    <property type="match status" value="1"/>
</dbReference>
<dbReference type="InterPro" id="IPR057823">
    <property type="entry name" value="WWE_RCD1"/>
</dbReference>
<feature type="domain" description="RST" evidence="8">
    <location>
        <begin position="494"/>
        <end position="563"/>
    </location>
</feature>
<dbReference type="InterPro" id="IPR044964">
    <property type="entry name" value="RCD1/SRO1-5"/>
</dbReference>
<dbReference type="EMBL" id="CAUOFW020006236">
    <property type="protein sequence ID" value="CAK9173894.1"/>
    <property type="molecule type" value="Genomic_DNA"/>
</dbReference>
<evidence type="ECO:0000259" key="6">
    <source>
        <dbReference type="PROSITE" id="PS50918"/>
    </source>
</evidence>
<evidence type="ECO:0000256" key="5">
    <source>
        <dbReference type="SAM" id="MobiDB-lite"/>
    </source>
</evidence>
<dbReference type="Pfam" id="PF12174">
    <property type="entry name" value="RST"/>
    <property type="match status" value="1"/>
</dbReference>
<organism evidence="9 10">
    <name type="scientific">Ilex paraguariensis</name>
    <name type="common">yerba mate</name>
    <dbReference type="NCBI Taxonomy" id="185542"/>
    <lineage>
        <taxon>Eukaryota</taxon>
        <taxon>Viridiplantae</taxon>
        <taxon>Streptophyta</taxon>
        <taxon>Embryophyta</taxon>
        <taxon>Tracheophyta</taxon>
        <taxon>Spermatophyta</taxon>
        <taxon>Magnoliopsida</taxon>
        <taxon>eudicotyledons</taxon>
        <taxon>Gunneridae</taxon>
        <taxon>Pentapetalae</taxon>
        <taxon>asterids</taxon>
        <taxon>campanulids</taxon>
        <taxon>Aquifoliales</taxon>
        <taxon>Aquifoliaceae</taxon>
        <taxon>Ilex</taxon>
    </lineage>
</organism>
<dbReference type="Proteomes" id="UP001642360">
    <property type="component" value="Unassembled WGS sequence"/>
</dbReference>